<reference evidence="1" key="1">
    <citation type="submission" date="2021-01" db="EMBL/GenBank/DDBJ databases">
        <authorList>
            <consortium name="Genoscope - CEA"/>
            <person name="William W."/>
        </authorList>
    </citation>
    <scope>NUCLEOTIDE SEQUENCE</scope>
</reference>
<evidence type="ECO:0000313" key="1">
    <source>
        <dbReference type="EMBL" id="CAD8124312.1"/>
    </source>
</evidence>
<dbReference type="OrthoDB" id="300128at2759"/>
<dbReference type="AlphaFoldDB" id="A0A8S1RAM8"/>
<sequence length="250" mass="30721">MNRDEINLVDIQQAGFSAENLLSIILSRDKLVNGLMNWLHQGSKNKWLDDKQNQLYIRVLKVCAVHYGYYQLKQGFNFIASENDYVKMTNQFYKIFETENEYKEQIQQFKNQHTRQIKILREDLEKRMNILLKWKEKFKEDWEKIQIDFNENLPHYNKFYKLKQQIEQPNQVDFDIYQYYFGLFYSEEWFKQPIEQNSIELLRLHSFIKQFLRLDTVYPIEFYANQSAALLEINENEKQKEYYLKIIKQR</sequence>
<dbReference type="Proteomes" id="UP000692954">
    <property type="component" value="Unassembled WGS sequence"/>
</dbReference>
<gene>
    <name evidence="1" type="ORF">PSON_ATCC_30995.1.T1500095</name>
</gene>
<evidence type="ECO:0000313" key="2">
    <source>
        <dbReference type="Proteomes" id="UP000692954"/>
    </source>
</evidence>
<organism evidence="1 2">
    <name type="scientific">Paramecium sonneborni</name>
    <dbReference type="NCBI Taxonomy" id="65129"/>
    <lineage>
        <taxon>Eukaryota</taxon>
        <taxon>Sar</taxon>
        <taxon>Alveolata</taxon>
        <taxon>Ciliophora</taxon>
        <taxon>Intramacronucleata</taxon>
        <taxon>Oligohymenophorea</taxon>
        <taxon>Peniculida</taxon>
        <taxon>Parameciidae</taxon>
        <taxon>Paramecium</taxon>
    </lineage>
</organism>
<keyword evidence="2" id="KW-1185">Reference proteome</keyword>
<protein>
    <submittedName>
        <fullName evidence="1">Uncharacterized protein</fullName>
    </submittedName>
</protein>
<name>A0A8S1RAM8_9CILI</name>
<accession>A0A8S1RAM8</accession>
<proteinExistence type="predicted"/>
<dbReference type="EMBL" id="CAJJDN010000150">
    <property type="protein sequence ID" value="CAD8124312.1"/>
    <property type="molecule type" value="Genomic_DNA"/>
</dbReference>
<comment type="caution">
    <text evidence="1">The sequence shown here is derived from an EMBL/GenBank/DDBJ whole genome shotgun (WGS) entry which is preliminary data.</text>
</comment>